<evidence type="ECO:0000256" key="1">
    <source>
        <dbReference type="SAM" id="Coils"/>
    </source>
</evidence>
<feature type="compositionally biased region" description="Low complexity" evidence="2">
    <location>
        <begin position="127"/>
        <end position="136"/>
    </location>
</feature>
<accession>A0A2Z7CX68</accession>
<feature type="compositionally biased region" description="Basic and acidic residues" evidence="2">
    <location>
        <begin position="314"/>
        <end position="323"/>
    </location>
</feature>
<feature type="coiled-coil region" evidence="1">
    <location>
        <begin position="175"/>
        <end position="224"/>
    </location>
</feature>
<evidence type="ECO:0000256" key="2">
    <source>
        <dbReference type="SAM" id="MobiDB-lite"/>
    </source>
</evidence>
<feature type="compositionally biased region" description="Gly residues" evidence="2">
    <location>
        <begin position="296"/>
        <end position="307"/>
    </location>
</feature>
<proteinExistence type="predicted"/>
<reference evidence="3 4" key="1">
    <citation type="journal article" date="2015" name="Proc. Natl. Acad. Sci. U.S.A.">
        <title>The resurrection genome of Boea hygrometrica: A blueprint for survival of dehydration.</title>
        <authorList>
            <person name="Xiao L."/>
            <person name="Yang G."/>
            <person name="Zhang L."/>
            <person name="Yang X."/>
            <person name="Zhao S."/>
            <person name="Ji Z."/>
            <person name="Zhou Q."/>
            <person name="Hu M."/>
            <person name="Wang Y."/>
            <person name="Chen M."/>
            <person name="Xu Y."/>
            <person name="Jin H."/>
            <person name="Xiao X."/>
            <person name="Hu G."/>
            <person name="Bao F."/>
            <person name="Hu Y."/>
            <person name="Wan P."/>
            <person name="Li L."/>
            <person name="Deng X."/>
            <person name="Kuang T."/>
            <person name="Xiang C."/>
            <person name="Zhu J.K."/>
            <person name="Oliver M.J."/>
            <person name="He Y."/>
        </authorList>
    </citation>
    <scope>NUCLEOTIDE SEQUENCE [LARGE SCALE GENOMIC DNA]</scope>
    <source>
        <strain evidence="4">cv. XS01</strain>
    </source>
</reference>
<organism evidence="3 4">
    <name type="scientific">Dorcoceras hygrometricum</name>
    <dbReference type="NCBI Taxonomy" id="472368"/>
    <lineage>
        <taxon>Eukaryota</taxon>
        <taxon>Viridiplantae</taxon>
        <taxon>Streptophyta</taxon>
        <taxon>Embryophyta</taxon>
        <taxon>Tracheophyta</taxon>
        <taxon>Spermatophyta</taxon>
        <taxon>Magnoliopsida</taxon>
        <taxon>eudicotyledons</taxon>
        <taxon>Gunneridae</taxon>
        <taxon>Pentapetalae</taxon>
        <taxon>asterids</taxon>
        <taxon>lamiids</taxon>
        <taxon>Lamiales</taxon>
        <taxon>Gesneriaceae</taxon>
        <taxon>Didymocarpoideae</taxon>
        <taxon>Trichosporeae</taxon>
        <taxon>Loxocarpinae</taxon>
        <taxon>Dorcoceras</taxon>
    </lineage>
</organism>
<evidence type="ECO:0000313" key="3">
    <source>
        <dbReference type="EMBL" id="KZV51338.1"/>
    </source>
</evidence>
<feature type="region of interest" description="Disordered" evidence="2">
    <location>
        <begin position="246"/>
        <end position="323"/>
    </location>
</feature>
<name>A0A2Z7CX68_9LAMI</name>
<sequence length="323" mass="35442">MSRAMYADSIGVHTLLMEDPVPDIDSRSHFQDSWAQWADVCVDVVQFSLLGSLCPVGSVNICRDIVIHSSAVDILERLPNSFCGIFQQGQDTNSFVGYFSDSVVRPVLQSLPDVDLVSFDGSTVYRSPSSQSVSSKSFHDTESTEPNVQDTAFRGMIKNIRQEAHNDTDVFSIKLEAVRTQNVILRTELADVRQEVKAQKAELYKELDERLATIRSELDFHAQAQENCNTLSTQLGFLVDYINRGGDDKNGEGGSNLPQPPPDDQNRPSGGSASRGGGSSRRDDRRDSSKKRRSSSGGGGSGTGGESDGPYGPYKKDAKYWLF</sequence>
<dbReference type="EMBL" id="KQ991737">
    <property type="protein sequence ID" value="KZV51338.1"/>
    <property type="molecule type" value="Genomic_DNA"/>
</dbReference>
<dbReference type="Proteomes" id="UP000250235">
    <property type="component" value="Unassembled WGS sequence"/>
</dbReference>
<keyword evidence="4" id="KW-1185">Reference proteome</keyword>
<gene>
    <name evidence="3" type="ORF">F511_12033</name>
</gene>
<feature type="region of interest" description="Disordered" evidence="2">
    <location>
        <begin position="127"/>
        <end position="148"/>
    </location>
</feature>
<protein>
    <submittedName>
        <fullName evidence="3">Acyl-CoA-binding domain-containing protein 4</fullName>
    </submittedName>
</protein>
<keyword evidence="1" id="KW-0175">Coiled coil</keyword>
<dbReference type="AlphaFoldDB" id="A0A2Z7CX68"/>
<evidence type="ECO:0000313" key="4">
    <source>
        <dbReference type="Proteomes" id="UP000250235"/>
    </source>
</evidence>